<gene>
    <name evidence="2" type="ORF">Scep_009772</name>
</gene>
<evidence type="ECO:0000313" key="3">
    <source>
        <dbReference type="Proteomes" id="UP001419268"/>
    </source>
</evidence>
<feature type="region of interest" description="Disordered" evidence="1">
    <location>
        <begin position="39"/>
        <end position="58"/>
    </location>
</feature>
<name>A0AAP0JTR6_9MAGN</name>
<keyword evidence="3" id="KW-1185">Reference proteome</keyword>
<evidence type="ECO:0000256" key="1">
    <source>
        <dbReference type="SAM" id="MobiDB-lite"/>
    </source>
</evidence>
<organism evidence="2 3">
    <name type="scientific">Stephania cephalantha</name>
    <dbReference type="NCBI Taxonomy" id="152367"/>
    <lineage>
        <taxon>Eukaryota</taxon>
        <taxon>Viridiplantae</taxon>
        <taxon>Streptophyta</taxon>
        <taxon>Embryophyta</taxon>
        <taxon>Tracheophyta</taxon>
        <taxon>Spermatophyta</taxon>
        <taxon>Magnoliopsida</taxon>
        <taxon>Ranunculales</taxon>
        <taxon>Menispermaceae</taxon>
        <taxon>Menispermoideae</taxon>
        <taxon>Cissampelideae</taxon>
        <taxon>Stephania</taxon>
    </lineage>
</organism>
<proteinExistence type="predicted"/>
<sequence>MTKQPRQRQCSAMSRGVGGGEIGLLQQWQRGPAVLAAAGGNAVPTSRRAGAARRADRSSAEEAVALTAGISAARGGRIYDSATVRIAWRDGGAWTKQQRAALAFSGGATARAWARGSGGGGGGAEAKSARH</sequence>
<feature type="region of interest" description="Disordered" evidence="1">
    <location>
        <begin position="112"/>
        <end position="131"/>
    </location>
</feature>
<accession>A0AAP0JTR6</accession>
<dbReference type="Proteomes" id="UP001419268">
    <property type="component" value="Unassembled WGS sequence"/>
</dbReference>
<dbReference type="AlphaFoldDB" id="A0AAP0JTR6"/>
<dbReference type="EMBL" id="JBBNAG010000004">
    <property type="protein sequence ID" value="KAK9140091.1"/>
    <property type="molecule type" value="Genomic_DNA"/>
</dbReference>
<protein>
    <submittedName>
        <fullName evidence="2">Uncharacterized protein</fullName>
    </submittedName>
</protein>
<reference evidence="2 3" key="1">
    <citation type="submission" date="2024-01" db="EMBL/GenBank/DDBJ databases">
        <title>Genome assemblies of Stephania.</title>
        <authorList>
            <person name="Yang L."/>
        </authorList>
    </citation>
    <scope>NUCLEOTIDE SEQUENCE [LARGE SCALE GENOMIC DNA]</scope>
    <source>
        <strain evidence="2">JXDWG</strain>
        <tissue evidence="2">Leaf</tissue>
    </source>
</reference>
<comment type="caution">
    <text evidence="2">The sequence shown here is derived from an EMBL/GenBank/DDBJ whole genome shotgun (WGS) entry which is preliminary data.</text>
</comment>
<evidence type="ECO:0000313" key="2">
    <source>
        <dbReference type="EMBL" id="KAK9140091.1"/>
    </source>
</evidence>